<dbReference type="RefSeq" id="WP_264137025.1">
    <property type="nucleotide sequence ID" value="NZ_JAOYOD010000001.1"/>
</dbReference>
<reference evidence="3 4" key="1">
    <citation type="submission" date="2022-10" db="EMBL/GenBank/DDBJ databases">
        <title>Comparative genomics and taxonomic characterization of three novel marine species of genus Reichenbachiella exhibiting antioxidant and polysaccharide degradation activities.</title>
        <authorList>
            <person name="Muhammad N."/>
            <person name="Lee Y.-J."/>
            <person name="Ko J."/>
            <person name="Kim S.-G."/>
        </authorList>
    </citation>
    <scope>NUCLEOTIDE SEQUENCE [LARGE SCALE GENOMIC DNA]</scope>
    <source>
        <strain evidence="3 4">ABR2-5</strain>
    </source>
</reference>
<dbReference type="EMBL" id="JAOYOD010000001">
    <property type="protein sequence ID" value="MCV9386240.1"/>
    <property type="molecule type" value="Genomic_DNA"/>
</dbReference>
<dbReference type="CDD" id="cd06577">
    <property type="entry name" value="PASTA_pknB"/>
    <property type="match status" value="3"/>
</dbReference>
<gene>
    <name evidence="3" type="ORF">N7U62_06165</name>
</gene>
<comment type="caution">
    <text evidence="3">The sequence shown here is derived from an EMBL/GenBank/DDBJ whole genome shotgun (WGS) entry which is preliminary data.</text>
</comment>
<dbReference type="Proteomes" id="UP001300692">
    <property type="component" value="Unassembled WGS sequence"/>
</dbReference>
<keyword evidence="1" id="KW-1133">Transmembrane helix</keyword>
<name>A0ABT3CRC2_9BACT</name>
<feature type="domain" description="PASTA" evidence="2">
    <location>
        <begin position="45"/>
        <end position="112"/>
    </location>
</feature>
<evidence type="ECO:0000259" key="2">
    <source>
        <dbReference type="PROSITE" id="PS51178"/>
    </source>
</evidence>
<organism evidence="3 4">
    <name type="scientific">Reichenbachiella ulvae</name>
    <dbReference type="NCBI Taxonomy" id="2980104"/>
    <lineage>
        <taxon>Bacteria</taxon>
        <taxon>Pseudomonadati</taxon>
        <taxon>Bacteroidota</taxon>
        <taxon>Cytophagia</taxon>
        <taxon>Cytophagales</taxon>
        <taxon>Reichenbachiellaceae</taxon>
        <taxon>Reichenbachiella</taxon>
    </lineage>
</organism>
<evidence type="ECO:0000313" key="3">
    <source>
        <dbReference type="EMBL" id="MCV9386240.1"/>
    </source>
</evidence>
<keyword evidence="1" id="KW-0812">Transmembrane</keyword>
<feature type="transmembrane region" description="Helical" evidence="1">
    <location>
        <begin position="15"/>
        <end position="38"/>
    </location>
</feature>
<dbReference type="Gene3D" id="3.30.10.20">
    <property type="match status" value="3"/>
</dbReference>
<evidence type="ECO:0000313" key="4">
    <source>
        <dbReference type="Proteomes" id="UP001300692"/>
    </source>
</evidence>
<protein>
    <submittedName>
        <fullName evidence="3">PASTA domain-containing protein</fullName>
    </submittedName>
</protein>
<dbReference type="PROSITE" id="PS51178">
    <property type="entry name" value="PASTA"/>
    <property type="match status" value="1"/>
</dbReference>
<dbReference type="Pfam" id="PF03793">
    <property type="entry name" value="PASTA"/>
    <property type="match status" value="2"/>
</dbReference>
<dbReference type="InterPro" id="IPR005543">
    <property type="entry name" value="PASTA_dom"/>
</dbReference>
<evidence type="ECO:0000256" key="1">
    <source>
        <dbReference type="SAM" id="Phobius"/>
    </source>
</evidence>
<keyword evidence="1" id="KW-0472">Membrane</keyword>
<proteinExistence type="predicted"/>
<keyword evidence="4" id="KW-1185">Reference proteome</keyword>
<dbReference type="SMART" id="SM00740">
    <property type="entry name" value="PASTA"/>
    <property type="match status" value="2"/>
</dbReference>
<sequence length="291" mass="32864">MEEIVEKKKTSRNQFLIHLGLAIVTIIFLVYATFNIYFPYITNHGESLTVPNLEGKQLEDLEEFLEDRDLRYEVEPDSGYSAKYPPLAVLKQFPLPNAKVKENRKIYVTLNAVNPPMVKLPSLKGRSLKNAQLELRSLGLAMGEIRYKPDFALNTILAQYHEGDLIKEGDEIAKGSTIDFEVGDGLGNQNFQMLNLKNLSLDEAIFVMRGYGLKVGDIYYEKEGYIVTEKEKPDGEIITKKEKVMGGLVFKQNPNSESSARIGQSVDLWVVEIDSAKIKNIPSLDVVDEEQ</sequence>
<accession>A0ABT3CRC2</accession>
<dbReference type="SUPFAM" id="SSF54184">
    <property type="entry name" value="Penicillin-binding protein 2x (pbp-2x), c-terminal domain"/>
    <property type="match status" value="1"/>
</dbReference>